<proteinExistence type="predicted"/>
<name>A0A5B8T0L1_LEUPS</name>
<dbReference type="Proteomes" id="UP001529201">
    <property type="component" value="Unassembled WGS sequence"/>
</dbReference>
<sequence length="304" mass="35490">MFFRPRIRSEVIALFSEPEPSYLFEASETFEELEENICHIFSWAYMNNVMTNLVEQLPTNERDLEEWSRSLQCFVNSICLSMYQQDAEITWQLIDQLGTEYRDNGRYLQIVENFRDESQRIANNLMAAAQDYTSLFSSSRGRSKEDLDSIEEYCHDSSVDLLDVLCSMPTNLKMGDASWNQSIGAAVDPRSWRFSKESCYINSDEFMIWDVPSESERPTITDDLHCELTHPVDCEQIMWAFQIHEKFVQPVTYLYTGIYVNEDEVVMTVCSSSNPFARVNTTVIPCEVPIYAYDRLSQSYELRY</sequence>
<organism evidence="2 3">
    <name type="scientific">Leuconostoc pseudomesenteroides</name>
    <dbReference type="NCBI Taxonomy" id="33968"/>
    <lineage>
        <taxon>Bacteria</taxon>
        <taxon>Bacillati</taxon>
        <taxon>Bacillota</taxon>
        <taxon>Bacilli</taxon>
        <taxon>Lactobacillales</taxon>
        <taxon>Lactobacillaceae</taxon>
        <taxon>Leuconostoc</taxon>
    </lineage>
</organism>
<evidence type="ECO:0000313" key="1">
    <source>
        <dbReference type="EMBL" id="MDG9733360.1"/>
    </source>
</evidence>
<dbReference type="Proteomes" id="UP000321296">
    <property type="component" value="Chromosome"/>
</dbReference>
<reference evidence="2 3" key="1">
    <citation type="submission" date="2019-06" db="EMBL/GenBank/DDBJ databases">
        <title>Genome analyses of bacteria isolated from kimchi.</title>
        <authorList>
            <person name="Lee S."/>
            <person name="Ahn S."/>
            <person name="Roh S."/>
        </authorList>
    </citation>
    <scope>NUCLEOTIDE SEQUENCE [LARGE SCALE GENOMIC DNA]</scope>
    <source>
        <strain evidence="2 3">CBA3630</strain>
    </source>
</reference>
<dbReference type="AlphaFoldDB" id="A0A5B8T0L1"/>
<keyword evidence="4" id="KW-1185">Reference proteome</keyword>
<reference evidence="1 4" key="2">
    <citation type="submission" date="2023-02" db="EMBL/GenBank/DDBJ databases">
        <title>Antimicrobial susceptibility testing and tentative epidemiological cut-off values for Lactobacillaceae family species intended for ingestion.</title>
        <authorList>
            <person name="Noehr-Meldgaard K."/>
            <person name="Struve C."/>
            <person name="Ingmer H."/>
            <person name="Koza A."/>
            <person name="Al-Nakeeb K."/>
            <person name="Agersoe Y."/>
        </authorList>
    </citation>
    <scope>NUCLEOTIDE SEQUENCE [LARGE SCALE GENOMIC DNA]</scope>
    <source>
        <strain evidence="1 4">DSM 20193</strain>
    </source>
</reference>
<dbReference type="EMBL" id="JARGDN010000004">
    <property type="protein sequence ID" value="MDG9733360.1"/>
    <property type="molecule type" value="Genomic_DNA"/>
</dbReference>
<dbReference type="KEGG" id="lpse:FGL85_09505"/>
<evidence type="ECO:0000313" key="3">
    <source>
        <dbReference type="Proteomes" id="UP000321296"/>
    </source>
</evidence>
<gene>
    <name evidence="2" type="ORF">FGL85_09505</name>
    <name evidence="1" type="ORF">P1N92_04405</name>
</gene>
<dbReference type="RefSeq" id="WP_010296318.1">
    <property type="nucleotide sequence ID" value="NZ_CP042383.1"/>
</dbReference>
<protein>
    <submittedName>
        <fullName evidence="2">Uncharacterized protein</fullName>
    </submittedName>
</protein>
<accession>A0A5B8T0L1</accession>
<evidence type="ECO:0000313" key="2">
    <source>
        <dbReference type="EMBL" id="QEA42719.1"/>
    </source>
</evidence>
<dbReference type="GeneID" id="64345093"/>
<evidence type="ECO:0000313" key="4">
    <source>
        <dbReference type="Proteomes" id="UP001529201"/>
    </source>
</evidence>
<dbReference type="EMBL" id="CP042383">
    <property type="protein sequence ID" value="QEA42719.1"/>
    <property type="molecule type" value="Genomic_DNA"/>
</dbReference>